<dbReference type="InterPro" id="IPR021238">
    <property type="entry name" value="DUF2620"/>
</dbReference>
<proteinExistence type="predicted"/>
<gene>
    <name evidence="1" type="ORF">HYG86_00905</name>
</gene>
<keyword evidence="2" id="KW-1185">Reference proteome</keyword>
<dbReference type="Pfam" id="PF10941">
    <property type="entry name" value="DUF2620"/>
    <property type="match status" value="1"/>
</dbReference>
<evidence type="ECO:0000313" key="1">
    <source>
        <dbReference type="EMBL" id="QNO13432.1"/>
    </source>
</evidence>
<accession>A0A7G9W420</accession>
<sequence>MIKIVVGGQVEKQGIADLVKEIGGEKVQVEIKSDIHAANDVKTNKAHYYLGACHTGGGGALSMAMALLTRDKCATISMPGKPPKEEDIIKAVQEGKVAFGFTGDHFEKAVPIIMNEILKKA</sequence>
<dbReference type="AlphaFoldDB" id="A0A7G9W420"/>
<reference evidence="1 2" key="1">
    <citation type="submission" date="2020-07" db="EMBL/GenBank/DDBJ databases">
        <title>Alkalicella. sp. LB2 genome.</title>
        <authorList>
            <person name="Postec A."/>
            <person name="Quemeneur M."/>
        </authorList>
    </citation>
    <scope>NUCLEOTIDE SEQUENCE [LARGE SCALE GENOMIC DNA]</scope>
    <source>
        <strain evidence="1 2">LB2</strain>
    </source>
</reference>
<dbReference type="KEGG" id="acae:HYG86_00905"/>
<dbReference type="Proteomes" id="UP000516160">
    <property type="component" value="Chromosome"/>
</dbReference>
<protein>
    <submittedName>
        <fullName evidence="1">DUF2620 domain-containing protein</fullName>
    </submittedName>
</protein>
<dbReference type="EMBL" id="CP058559">
    <property type="protein sequence ID" value="QNO13432.1"/>
    <property type="molecule type" value="Genomic_DNA"/>
</dbReference>
<dbReference type="RefSeq" id="WP_213167099.1">
    <property type="nucleotide sequence ID" value="NZ_CP058559.1"/>
</dbReference>
<organism evidence="1 2">
    <name type="scientific">Alkalicella caledoniensis</name>
    <dbReference type="NCBI Taxonomy" id="2731377"/>
    <lineage>
        <taxon>Bacteria</taxon>
        <taxon>Bacillati</taxon>
        <taxon>Bacillota</taxon>
        <taxon>Clostridia</taxon>
        <taxon>Eubacteriales</taxon>
        <taxon>Proteinivoracaceae</taxon>
        <taxon>Alkalicella</taxon>
    </lineage>
</organism>
<name>A0A7G9W420_ALKCA</name>
<evidence type="ECO:0000313" key="2">
    <source>
        <dbReference type="Proteomes" id="UP000516160"/>
    </source>
</evidence>